<organism evidence="2 3">
    <name type="scientific">Mesorhabditis belari</name>
    <dbReference type="NCBI Taxonomy" id="2138241"/>
    <lineage>
        <taxon>Eukaryota</taxon>
        <taxon>Metazoa</taxon>
        <taxon>Ecdysozoa</taxon>
        <taxon>Nematoda</taxon>
        <taxon>Chromadorea</taxon>
        <taxon>Rhabditida</taxon>
        <taxon>Rhabditina</taxon>
        <taxon>Rhabditomorpha</taxon>
        <taxon>Rhabditoidea</taxon>
        <taxon>Rhabditidae</taxon>
        <taxon>Mesorhabditinae</taxon>
        <taxon>Mesorhabditis</taxon>
    </lineage>
</organism>
<keyword evidence="1" id="KW-0732">Signal</keyword>
<name>A0AAF3EYH8_9BILA</name>
<dbReference type="Proteomes" id="UP000887575">
    <property type="component" value="Unassembled WGS sequence"/>
</dbReference>
<evidence type="ECO:0000313" key="2">
    <source>
        <dbReference type="Proteomes" id="UP000887575"/>
    </source>
</evidence>
<proteinExistence type="predicted"/>
<protein>
    <submittedName>
        <fullName evidence="3">Uncharacterized protein</fullName>
    </submittedName>
</protein>
<evidence type="ECO:0000313" key="3">
    <source>
        <dbReference type="WBParaSite" id="MBELARI_LOCUS19273.2"/>
    </source>
</evidence>
<evidence type="ECO:0000256" key="1">
    <source>
        <dbReference type="SAM" id="SignalP"/>
    </source>
</evidence>
<sequence length="217" mass="25373">MRLLLLCSILVIVECANKKSKKKVEAELDEEPVEFWISNACSAYDRCLSKYDSLINACGDERQFRNEEPSDSCYQPIAKLFTELVSRKQKRAQLLRDCYVTGHVESVDDSQFEKASAKKMLKLQRHQATCIRKIAEFDQYFYGEDVKEVKRRAKTKNQCRAIAKRFKDRCSRIESCCIRVKTCRALVARHPLVESMKEMEDRIKEERRQCRQGALDN</sequence>
<dbReference type="AlphaFoldDB" id="A0AAF3EYH8"/>
<reference evidence="3" key="1">
    <citation type="submission" date="2024-02" db="UniProtKB">
        <authorList>
            <consortium name="WormBaseParasite"/>
        </authorList>
    </citation>
    <scope>IDENTIFICATION</scope>
</reference>
<feature type="chain" id="PRO_5041942701" evidence="1">
    <location>
        <begin position="16"/>
        <end position="217"/>
    </location>
</feature>
<keyword evidence="2" id="KW-1185">Reference proteome</keyword>
<accession>A0AAF3EYH8</accession>
<feature type="signal peptide" evidence="1">
    <location>
        <begin position="1"/>
        <end position="15"/>
    </location>
</feature>
<dbReference type="WBParaSite" id="MBELARI_LOCUS19273.2">
    <property type="protein sequence ID" value="MBELARI_LOCUS19273.2"/>
    <property type="gene ID" value="MBELARI_LOCUS19273"/>
</dbReference>